<evidence type="ECO:0000256" key="4">
    <source>
        <dbReference type="ARBA" id="ARBA00023128"/>
    </source>
</evidence>
<dbReference type="GO" id="GO:0003735">
    <property type="term" value="F:structural constituent of ribosome"/>
    <property type="evidence" value="ECO:0007669"/>
    <property type="project" value="InterPro"/>
</dbReference>
<dbReference type="InterPro" id="IPR007740">
    <property type="entry name" value="Ribosomal_mL49"/>
</dbReference>
<evidence type="ECO:0000256" key="2">
    <source>
        <dbReference type="ARBA" id="ARBA00005677"/>
    </source>
</evidence>
<dbReference type="PANTHER" id="PTHR13477">
    <property type="entry name" value="MITOCHONDRIAL 39S RIBOSOMAL PROTEIN L49"/>
    <property type="match status" value="1"/>
</dbReference>
<protein>
    <recommendedName>
        <fullName evidence="6">Large ribosomal subunit protein mL49</fullName>
    </recommendedName>
</protein>
<dbReference type="PANTHER" id="PTHR13477:SF0">
    <property type="entry name" value="LARGE RIBOSOMAL SUBUNIT PROTEIN ML49"/>
    <property type="match status" value="1"/>
</dbReference>
<evidence type="ECO:0000256" key="3">
    <source>
        <dbReference type="ARBA" id="ARBA00022980"/>
    </source>
</evidence>
<keyword evidence="3" id="KW-0689">Ribosomal protein</keyword>
<accession>A0A7H9AX01</accession>
<dbReference type="Gene3D" id="3.30.780.10">
    <property type="entry name" value="SUI1-like domain"/>
    <property type="match status" value="1"/>
</dbReference>
<dbReference type="RefSeq" id="XP_037142529.1">
    <property type="nucleotide sequence ID" value="XM_037286634.1"/>
</dbReference>
<dbReference type="AlphaFoldDB" id="A0A7H9AX01"/>
<gene>
    <name evidence="7" type="ORF">HG535_0A07430</name>
</gene>
<organism evidence="7 8">
    <name type="scientific">Zygotorulaspora mrakii</name>
    <name type="common">Zygosaccharomyces mrakii</name>
    <dbReference type="NCBI Taxonomy" id="42260"/>
    <lineage>
        <taxon>Eukaryota</taxon>
        <taxon>Fungi</taxon>
        <taxon>Dikarya</taxon>
        <taxon>Ascomycota</taxon>
        <taxon>Saccharomycotina</taxon>
        <taxon>Saccharomycetes</taxon>
        <taxon>Saccharomycetales</taxon>
        <taxon>Saccharomycetaceae</taxon>
        <taxon>Zygotorulaspora</taxon>
    </lineage>
</organism>
<dbReference type="KEGG" id="zmk:HG535_0A07430"/>
<evidence type="ECO:0000256" key="6">
    <source>
        <dbReference type="ARBA" id="ARBA00035191"/>
    </source>
</evidence>
<keyword evidence="5" id="KW-0687">Ribonucleoprotein</keyword>
<dbReference type="GO" id="GO:0006412">
    <property type="term" value="P:translation"/>
    <property type="evidence" value="ECO:0007669"/>
    <property type="project" value="InterPro"/>
</dbReference>
<dbReference type="Pfam" id="PF05046">
    <property type="entry name" value="Img2"/>
    <property type="match status" value="1"/>
</dbReference>
<comment type="similarity">
    <text evidence="2">Belongs to the mitochondrion-specific ribosomal protein mL49 family.</text>
</comment>
<evidence type="ECO:0000313" key="8">
    <source>
        <dbReference type="Proteomes" id="UP000509704"/>
    </source>
</evidence>
<name>A0A7H9AX01_ZYGMR</name>
<dbReference type="EMBL" id="CP058604">
    <property type="protein sequence ID" value="QLG70801.1"/>
    <property type="molecule type" value="Genomic_DNA"/>
</dbReference>
<proteinExistence type="inferred from homology"/>
<dbReference type="GO" id="GO:0005762">
    <property type="term" value="C:mitochondrial large ribosomal subunit"/>
    <property type="evidence" value="ECO:0007669"/>
    <property type="project" value="TreeGrafter"/>
</dbReference>
<evidence type="ECO:0000313" key="7">
    <source>
        <dbReference type="EMBL" id="QLG70801.1"/>
    </source>
</evidence>
<comment type="subcellular location">
    <subcellularLocation>
        <location evidence="1">Mitochondrion</location>
    </subcellularLocation>
</comment>
<keyword evidence="8" id="KW-1185">Reference proteome</keyword>
<dbReference type="Proteomes" id="UP000509704">
    <property type="component" value="Chromosome 1"/>
</dbReference>
<sequence length="153" mass="17169">MYPSGSSTVILGCRSLLRSAPNLYARRCTSTISPVSKAGIKTTSEKSFSVFPRIEDVNPVDIVGHKSFGFGTYFVRRSVTGNLPVYTDFKAGGNKMVTEIRKIDGDIIQLRNDMQLDLPHIPKDSWKVVMQSKKIVVKGDFVRDLKRVLQKKF</sequence>
<dbReference type="GeneID" id="59234437"/>
<dbReference type="OrthoDB" id="19439at2759"/>
<keyword evidence="4" id="KW-0496">Mitochondrion</keyword>
<reference evidence="7 8" key="1">
    <citation type="submission" date="2020-07" db="EMBL/GenBank/DDBJ databases">
        <title>The yeast mating-type switching endonuclease HO is a domesticated member of an unorthodox homing genetic element family.</title>
        <authorList>
            <person name="Coughlan A.Y."/>
            <person name="Lombardi L."/>
            <person name="Braun-Galleani S."/>
            <person name="Martos A.R."/>
            <person name="Galeote V."/>
            <person name="Bigey F."/>
            <person name="Dequin S."/>
            <person name="Byrne K.P."/>
            <person name="Wolfe K.H."/>
        </authorList>
    </citation>
    <scope>NUCLEOTIDE SEQUENCE [LARGE SCALE GENOMIC DNA]</scope>
    <source>
        <strain evidence="7 8">NRRL Y-6702</strain>
    </source>
</reference>
<evidence type="ECO:0000256" key="5">
    <source>
        <dbReference type="ARBA" id="ARBA00023274"/>
    </source>
</evidence>
<evidence type="ECO:0000256" key="1">
    <source>
        <dbReference type="ARBA" id="ARBA00004173"/>
    </source>
</evidence>